<dbReference type="Gene3D" id="3.90.1480.10">
    <property type="entry name" value="Alpha-2,3-sialyltransferase"/>
    <property type="match status" value="1"/>
</dbReference>
<dbReference type="AlphaFoldDB" id="A0A382V543"/>
<accession>A0A382V543</accession>
<gene>
    <name evidence="1" type="ORF">METZ01_LOCUS393999</name>
</gene>
<protein>
    <recommendedName>
        <fullName evidence="2">DUF115 domain-containing protein</fullName>
    </recommendedName>
</protein>
<proteinExistence type="predicted"/>
<sequence>MLYLIGNGPSRKSVDLDNWLSTDEWWGFNGIYTEGYQPDLLFAMDIPVQRSVFDDEYYKKGKVAVGNWEPMEIELWDALKLGCDTDKMFEIRKDGDTHFIAQGFQDYMTFIAYNSIHQNNIIMYEFPKLKNLFGGMSALGYAAEKGYRDICLIGFDALIDSDPSNIYEGSGLFYYLDKYTEESRRHIVNTQQAQFKALLKEYININVFYFKNPLVGLEKIEYNSLSYENSEEWILGQGLESEYNA</sequence>
<name>A0A382V543_9ZZZZ</name>
<evidence type="ECO:0008006" key="2">
    <source>
        <dbReference type="Google" id="ProtNLM"/>
    </source>
</evidence>
<dbReference type="EMBL" id="UINC01148964">
    <property type="protein sequence ID" value="SVD41145.1"/>
    <property type="molecule type" value="Genomic_DNA"/>
</dbReference>
<organism evidence="1">
    <name type="scientific">marine metagenome</name>
    <dbReference type="NCBI Taxonomy" id="408172"/>
    <lineage>
        <taxon>unclassified sequences</taxon>
        <taxon>metagenomes</taxon>
        <taxon>ecological metagenomes</taxon>
    </lineage>
</organism>
<reference evidence="1" key="1">
    <citation type="submission" date="2018-05" db="EMBL/GenBank/DDBJ databases">
        <authorList>
            <person name="Lanie J.A."/>
            <person name="Ng W.-L."/>
            <person name="Kazmierczak K.M."/>
            <person name="Andrzejewski T.M."/>
            <person name="Davidsen T.M."/>
            <person name="Wayne K.J."/>
            <person name="Tettelin H."/>
            <person name="Glass J.I."/>
            <person name="Rusch D."/>
            <person name="Podicherti R."/>
            <person name="Tsui H.-C.T."/>
            <person name="Winkler M.E."/>
        </authorList>
    </citation>
    <scope>NUCLEOTIDE SEQUENCE</scope>
</reference>
<evidence type="ECO:0000313" key="1">
    <source>
        <dbReference type="EMBL" id="SVD41145.1"/>
    </source>
</evidence>